<dbReference type="STRING" id="1198245.SAMN05444858_102477"/>
<protein>
    <recommendedName>
        <fullName evidence="3">DUF1963 domain-containing protein</fullName>
    </recommendedName>
</protein>
<dbReference type="SUPFAM" id="SSF103032">
    <property type="entry name" value="Hypothetical protein YwqG"/>
    <property type="match status" value="1"/>
</dbReference>
<dbReference type="EMBL" id="FTNF01000002">
    <property type="protein sequence ID" value="SIQ47300.1"/>
    <property type="molecule type" value="Genomic_DNA"/>
</dbReference>
<proteinExistence type="predicted"/>
<accession>A0A1N6T1U4</accession>
<sequence length="298" mass="33491">MELYGPFRREAIARGIPADQVDRFAEQLRFAIWVGGGVRGEDVVGQSGGLPRLPAGTEWPSERGIRLPFVASLDCAALPKVEKLPLPVDGSLLFFLGPEKAFDACSRGYDAYARVLHVPAGTETAVRELPSDGEVPRPYPEYGLHAEVVPELPPGLEPDDEDMDDRLMVASDTVKQLISELTHVDELIALVQDLWPTETGLSSLRIGGYTRRIGGSYSPEEQMARASLRARLETKPDLPRSERIRWRREEESRLIREWVPLAQFPTEYEVHFGRFLIRFDDLAAGRFDKMRSFPAFTE</sequence>
<dbReference type="InterPro" id="IPR015315">
    <property type="entry name" value="DUF1963"/>
</dbReference>
<evidence type="ECO:0008006" key="3">
    <source>
        <dbReference type="Google" id="ProtNLM"/>
    </source>
</evidence>
<reference evidence="1 2" key="1">
    <citation type="submission" date="2017-01" db="EMBL/GenBank/DDBJ databases">
        <authorList>
            <person name="Mah S.A."/>
            <person name="Swanson W.J."/>
            <person name="Moy G.W."/>
            <person name="Vacquier V.D."/>
        </authorList>
    </citation>
    <scope>NUCLEOTIDE SEQUENCE [LARGE SCALE GENOMIC DNA]</scope>
    <source>
        <strain evidence="1 2">DSM 45758</strain>
    </source>
</reference>
<dbReference type="AlphaFoldDB" id="A0A1N6T1U4"/>
<dbReference type="Pfam" id="PF09234">
    <property type="entry name" value="DUF1963"/>
    <property type="match status" value="1"/>
</dbReference>
<dbReference type="RefSeq" id="WP_076468203.1">
    <property type="nucleotide sequence ID" value="NZ_FTNF01000002.1"/>
</dbReference>
<dbReference type="InterPro" id="IPR035948">
    <property type="entry name" value="YwqG-like_sf"/>
</dbReference>
<organism evidence="1 2">
    <name type="scientific">Micromonospora avicenniae</name>
    <dbReference type="NCBI Taxonomy" id="1198245"/>
    <lineage>
        <taxon>Bacteria</taxon>
        <taxon>Bacillati</taxon>
        <taxon>Actinomycetota</taxon>
        <taxon>Actinomycetes</taxon>
        <taxon>Micromonosporales</taxon>
        <taxon>Micromonosporaceae</taxon>
        <taxon>Micromonospora</taxon>
    </lineage>
</organism>
<evidence type="ECO:0000313" key="1">
    <source>
        <dbReference type="EMBL" id="SIQ47300.1"/>
    </source>
</evidence>
<name>A0A1N6T1U4_9ACTN</name>
<dbReference type="Proteomes" id="UP000186004">
    <property type="component" value="Unassembled WGS sequence"/>
</dbReference>
<gene>
    <name evidence="1" type="ORF">SAMN05444858_102477</name>
</gene>
<dbReference type="Gene3D" id="2.30.320.10">
    <property type="entry name" value="YwqG-like"/>
    <property type="match status" value="1"/>
</dbReference>
<keyword evidence="2" id="KW-1185">Reference proteome</keyword>
<evidence type="ECO:0000313" key="2">
    <source>
        <dbReference type="Proteomes" id="UP000186004"/>
    </source>
</evidence>